<evidence type="ECO:0000256" key="3">
    <source>
        <dbReference type="ARBA" id="ARBA00017144"/>
    </source>
</evidence>
<dbReference type="PANTHER" id="PTHR10344:SF4">
    <property type="entry name" value="UMP-CMP KINASE 2, MITOCHONDRIAL"/>
    <property type="match status" value="1"/>
</dbReference>
<dbReference type="RefSeq" id="WP_176758810.1">
    <property type="nucleotide sequence ID" value="NZ_FMUS01000001.1"/>
</dbReference>
<keyword evidence="12" id="KW-0175">Coiled coil</keyword>
<evidence type="ECO:0000256" key="2">
    <source>
        <dbReference type="ARBA" id="ARBA00012980"/>
    </source>
</evidence>
<keyword evidence="6 11" id="KW-0547">Nucleotide-binding</keyword>
<evidence type="ECO:0000313" key="15">
    <source>
        <dbReference type="Proteomes" id="UP000198636"/>
    </source>
</evidence>
<dbReference type="PANTHER" id="PTHR10344">
    <property type="entry name" value="THYMIDYLATE KINASE"/>
    <property type="match status" value="1"/>
</dbReference>
<dbReference type="InterPro" id="IPR018095">
    <property type="entry name" value="Thymidylate_kin_CS"/>
</dbReference>
<comment type="catalytic activity">
    <reaction evidence="9 11">
        <text>dTMP + ATP = dTDP + ADP</text>
        <dbReference type="Rhea" id="RHEA:13517"/>
        <dbReference type="ChEBI" id="CHEBI:30616"/>
        <dbReference type="ChEBI" id="CHEBI:58369"/>
        <dbReference type="ChEBI" id="CHEBI:63528"/>
        <dbReference type="ChEBI" id="CHEBI:456216"/>
        <dbReference type="EC" id="2.7.4.9"/>
    </reaction>
</comment>
<dbReference type="GO" id="GO:0006227">
    <property type="term" value="P:dUDP biosynthetic process"/>
    <property type="evidence" value="ECO:0007669"/>
    <property type="project" value="TreeGrafter"/>
</dbReference>
<evidence type="ECO:0000313" key="14">
    <source>
        <dbReference type="EMBL" id="SCX79865.1"/>
    </source>
</evidence>
<dbReference type="EC" id="2.7.4.9" evidence="2 11"/>
<dbReference type="GO" id="GO:0004798">
    <property type="term" value="F:dTMP kinase activity"/>
    <property type="evidence" value="ECO:0007669"/>
    <property type="project" value="UniProtKB-UniRule"/>
</dbReference>
<organism evidence="14 15">
    <name type="scientific">Alkaliphilus peptidifermentans DSM 18978</name>
    <dbReference type="NCBI Taxonomy" id="1120976"/>
    <lineage>
        <taxon>Bacteria</taxon>
        <taxon>Bacillati</taxon>
        <taxon>Bacillota</taxon>
        <taxon>Clostridia</taxon>
        <taxon>Peptostreptococcales</taxon>
        <taxon>Natronincolaceae</taxon>
        <taxon>Alkaliphilus</taxon>
    </lineage>
</organism>
<dbReference type="GO" id="GO:0005524">
    <property type="term" value="F:ATP binding"/>
    <property type="evidence" value="ECO:0007669"/>
    <property type="project" value="UniProtKB-UniRule"/>
</dbReference>
<dbReference type="PROSITE" id="PS01331">
    <property type="entry name" value="THYMIDYLATE_KINASE"/>
    <property type="match status" value="1"/>
</dbReference>
<feature type="coiled-coil region" evidence="12">
    <location>
        <begin position="185"/>
        <end position="212"/>
    </location>
</feature>
<dbReference type="HAMAP" id="MF_00165">
    <property type="entry name" value="Thymidylate_kinase"/>
    <property type="match status" value="1"/>
</dbReference>
<evidence type="ECO:0000256" key="5">
    <source>
        <dbReference type="ARBA" id="ARBA00022727"/>
    </source>
</evidence>
<protein>
    <recommendedName>
        <fullName evidence="3 11">Thymidylate kinase</fullName>
        <ecNumber evidence="2 11">2.7.4.9</ecNumber>
    </recommendedName>
    <alternativeName>
        <fullName evidence="11">dTMP kinase</fullName>
    </alternativeName>
</protein>
<dbReference type="InterPro" id="IPR039430">
    <property type="entry name" value="Thymidylate_kin-like_dom"/>
</dbReference>
<keyword evidence="4 11" id="KW-0808">Transferase</keyword>
<proteinExistence type="inferred from homology"/>
<dbReference type="AlphaFoldDB" id="A0A1G5APR5"/>
<dbReference type="InterPro" id="IPR027417">
    <property type="entry name" value="P-loop_NTPase"/>
</dbReference>
<keyword evidence="15" id="KW-1185">Reference proteome</keyword>
<dbReference type="NCBIfam" id="TIGR00041">
    <property type="entry name" value="DTMP_kinase"/>
    <property type="match status" value="1"/>
</dbReference>
<evidence type="ECO:0000256" key="8">
    <source>
        <dbReference type="ARBA" id="ARBA00022840"/>
    </source>
</evidence>
<reference evidence="14 15" key="1">
    <citation type="submission" date="2016-10" db="EMBL/GenBank/DDBJ databases">
        <authorList>
            <person name="de Groot N.N."/>
        </authorList>
    </citation>
    <scope>NUCLEOTIDE SEQUENCE [LARGE SCALE GENOMIC DNA]</scope>
    <source>
        <strain evidence="14 15">DSM 18978</strain>
    </source>
</reference>
<sequence>MNIKGKFITIEGMDGAGKTTQIRFMKEYLEDRGFKVLLTREPGGTIIGEKIREVILDNSHKEMDSVTEALLYAASRAQHVSQIILPALQRGELVLCDRYVDSSMVYQGKGRDLGYKPIKKINDFATQGLEPDLTILFDIDPQLGLQRISSRGKGDRLEEEKLQFHIAVHSAYMDLVKMYPKRIKVINANCEIQEIKKEVEELLKNIIEEGKDHEIIDCYCS</sequence>
<evidence type="ECO:0000256" key="9">
    <source>
        <dbReference type="ARBA" id="ARBA00048743"/>
    </source>
</evidence>
<evidence type="ECO:0000256" key="12">
    <source>
        <dbReference type="SAM" id="Coils"/>
    </source>
</evidence>
<evidence type="ECO:0000256" key="1">
    <source>
        <dbReference type="ARBA" id="ARBA00009776"/>
    </source>
</evidence>
<dbReference type="STRING" id="1120976.SAMN03080606_00238"/>
<evidence type="ECO:0000256" key="11">
    <source>
        <dbReference type="HAMAP-Rule" id="MF_00165"/>
    </source>
</evidence>
<evidence type="ECO:0000256" key="6">
    <source>
        <dbReference type="ARBA" id="ARBA00022741"/>
    </source>
</evidence>
<dbReference type="Gene3D" id="3.40.50.300">
    <property type="entry name" value="P-loop containing nucleotide triphosphate hydrolases"/>
    <property type="match status" value="1"/>
</dbReference>
<keyword evidence="8 11" id="KW-0067">ATP-binding</keyword>
<dbReference type="CDD" id="cd01672">
    <property type="entry name" value="TMPK"/>
    <property type="match status" value="1"/>
</dbReference>
<dbReference type="GO" id="GO:0005829">
    <property type="term" value="C:cytosol"/>
    <property type="evidence" value="ECO:0007669"/>
    <property type="project" value="TreeGrafter"/>
</dbReference>
<gene>
    <name evidence="11" type="primary">tmk</name>
    <name evidence="14" type="ORF">SAMN03080606_00238</name>
</gene>
<dbReference type="FunFam" id="3.40.50.300:FF:000225">
    <property type="entry name" value="Thymidylate kinase"/>
    <property type="match status" value="1"/>
</dbReference>
<feature type="domain" description="Thymidylate kinase-like" evidence="13">
    <location>
        <begin position="10"/>
        <end position="199"/>
    </location>
</feature>
<evidence type="ECO:0000259" key="13">
    <source>
        <dbReference type="Pfam" id="PF02223"/>
    </source>
</evidence>
<evidence type="ECO:0000256" key="7">
    <source>
        <dbReference type="ARBA" id="ARBA00022777"/>
    </source>
</evidence>
<dbReference type="InterPro" id="IPR018094">
    <property type="entry name" value="Thymidylate_kinase"/>
</dbReference>
<dbReference type="SUPFAM" id="SSF52540">
    <property type="entry name" value="P-loop containing nucleoside triphosphate hydrolases"/>
    <property type="match status" value="1"/>
</dbReference>
<dbReference type="GO" id="GO:0006233">
    <property type="term" value="P:dTDP biosynthetic process"/>
    <property type="evidence" value="ECO:0007669"/>
    <property type="project" value="InterPro"/>
</dbReference>
<name>A0A1G5APR5_9FIRM</name>
<comment type="function">
    <text evidence="10 11">Phosphorylation of dTMP to form dTDP in both de novo and salvage pathways of dTTP synthesis.</text>
</comment>
<evidence type="ECO:0000256" key="10">
    <source>
        <dbReference type="ARBA" id="ARBA00057735"/>
    </source>
</evidence>
<comment type="similarity">
    <text evidence="1 11">Belongs to the thymidylate kinase family.</text>
</comment>
<dbReference type="GO" id="GO:0006235">
    <property type="term" value="P:dTTP biosynthetic process"/>
    <property type="evidence" value="ECO:0007669"/>
    <property type="project" value="UniProtKB-UniRule"/>
</dbReference>
<dbReference type="EMBL" id="FMUS01000001">
    <property type="protein sequence ID" value="SCX79865.1"/>
    <property type="molecule type" value="Genomic_DNA"/>
</dbReference>
<keyword evidence="7 11" id="KW-0418">Kinase</keyword>
<feature type="binding site" evidence="11">
    <location>
        <begin position="12"/>
        <end position="19"/>
    </location>
    <ligand>
        <name>ATP</name>
        <dbReference type="ChEBI" id="CHEBI:30616"/>
    </ligand>
</feature>
<accession>A0A1G5APR5</accession>
<keyword evidence="5 11" id="KW-0545">Nucleotide biosynthesis</keyword>
<dbReference type="Pfam" id="PF02223">
    <property type="entry name" value="Thymidylate_kin"/>
    <property type="match status" value="1"/>
</dbReference>
<dbReference type="Proteomes" id="UP000198636">
    <property type="component" value="Unassembled WGS sequence"/>
</dbReference>
<evidence type="ECO:0000256" key="4">
    <source>
        <dbReference type="ARBA" id="ARBA00022679"/>
    </source>
</evidence>